<accession>A0ACA9P9Q0</accession>
<reference evidence="1" key="1">
    <citation type="submission" date="2021-06" db="EMBL/GenBank/DDBJ databases">
        <authorList>
            <person name="Kallberg Y."/>
            <person name="Tangrot J."/>
            <person name="Rosling A."/>
        </authorList>
    </citation>
    <scope>NUCLEOTIDE SEQUENCE</scope>
    <source>
        <strain evidence="1">AU212A</strain>
    </source>
</reference>
<proteinExistence type="predicted"/>
<gene>
    <name evidence="1" type="ORF">SCALOS_LOCUS10432</name>
</gene>
<protein>
    <submittedName>
        <fullName evidence="1">20_t:CDS:1</fullName>
    </submittedName>
</protein>
<dbReference type="EMBL" id="CAJVPM010038781">
    <property type="protein sequence ID" value="CAG8699123.1"/>
    <property type="molecule type" value="Genomic_DNA"/>
</dbReference>
<organism evidence="1 2">
    <name type="scientific">Scutellospora calospora</name>
    <dbReference type="NCBI Taxonomy" id="85575"/>
    <lineage>
        <taxon>Eukaryota</taxon>
        <taxon>Fungi</taxon>
        <taxon>Fungi incertae sedis</taxon>
        <taxon>Mucoromycota</taxon>
        <taxon>Glomeromycotina</taxon>
        <taxon>Glomeromycetes</taxon>
        <taxon>Diversisporales</taxon>
        <taxon>Gigasporaceae</taxon>
        <taxon>Scutellospora</taxon>
    </lineage>
</organism>
<comment type="caution">
    <text evidence="1">The sequence shown here is derived from an EMBL/GenBank/DDBJ whole genome shotgun (WGS) entry which is preliminary data.</text>
</comment>
<evidence type="ECO:0000313" key="2">
    <source>
        <dbReference type="Proteomes" id="UP000789860"/>
    </source>
</evidence>
<name>A0ACA9P9Q0_9GLOM</name>
<evidence type="ECO:0000313" key="1">
    <source>
        <dbReference type="EMBL" id="CAG8699123.1"/>
    </source>
</evidence>
<keyword evidence="2" id="KW-1185">Reference proteome</keyword>
<sequence length="96" mass="11711">MSDEDINPLFMFRHTYNKDFMVLRFKYNNEERLALIFYNERGEGLIEIPEKYRIEVISIDGERGNLENINNHIFLIPKYTKKLLIYYREANNLLFE</sequence>
<dbReference type="Proteomes" id="UP000789860">
    <property type="component" value="Unassembled WGS sequence"/>
</dbReference>
<feature type="non-terminal residue" evidence="1">
    <location>
        <position position="96"/>
    </location>
</feature>